<organism evidence="2 3">
    <name type="scientific">Paraphoma chrysanthemicola</name>
    <dbReference type="NCBI Taxonomy" id="798071"/>
    <lineage>
        <taxon>Eukaryota</taxon>
        <taxon>Fungi</taxon>
        <taxon>Dikarya</taxon>
        <taxon>Ascomycota</taxon>
        <taxon>Pezizomycotina</taxon>
        <taxon>Dothideomycetes</taxon>
        <taxon>Pleosporomycetidae</taxon>
        <taxon>Pleosporales</taxon>
        <taxon>Pleosporineae</taxon>
        <taxon>Phaeosphaeriaceae</taxon>
        <taxon>Paraphoma</taxon>
    </lineage>
</organism>
<comment type="caution">
    <text evidence="2">The sequence shown here is derived from an EMBL/GenBank/DDBJ whole genome shotgun (WGS) entry which is preliminary data.</text>
</comment>
<evidence type="ECO:0000313" key="3">
    <source>
        <dbReference type="Proteomes" id="UP000813461"/>
    </source>
</evidence>
<evidence type="ECO:0000313" key="2">
    <source>
        <dbReference type="EMBL" id="KAH7075025.1"/>
    </source>
</evidence>
<gene>
    <name evidence="2" type="ORF">FB567DRAFT_596970</name>
</gene>
<protein>
    <submittedName>
        <fullName evidence="2">Uncharacterized protein</fullName>
    </submittedName>
</protein>
<feature type="compositionally biased region" description="Polar residues" evidence="1">
    <location>
        <begin position="152"/>
        <end position="162"/>
    </location>
</feature>
<name>A0A8K0QW21_9PLEO</name>
<feature type="compositionally biased region" description="Basic and acidic residues" evidence="1">
    <location>
        <begin position="13"/>
        <end position="22"/>
    </location>
</feature>
<evidence type="ECO:0000256" key="1">
    <source>
        <dbReference type="SAM" id="MobiDB-lite"/>
    </source>
</evidence>
<sequence length="203" mass="22843">MPPVNQEVPDGQRINEPKDLETRNNPIESVIAITFDLCPEECKRGREACKNPEELERYLAQFLRWAGRSTQHDNGDNLHDDDLDFVNPYEVEYEVNPVIFSHLQEYNMQPQPDNFLPVHGTSDTLGEVTKLWKGQSGDMRGNDVSPVDKENQSISTEQQRQLSIAEAPPPAPASNGPAAMSVTLSSYPCPDCGEVFNEAFKRR</sequence>
<reference evidence="2" key="1">
    <citation type="journal article" date="2021" name="Nat. Commun.">
        <title>Genetic determinants of endophytism in the Arabidopsis root mycobiome.</title>
        <authorList>
            <person name="Mesny F."/>
            <person name="Miyauchi S."/>
            <person name="Thiergart T."/>
            <person name="Pickel B."/>
            <person name="Atanasova L."/>
            <person name="Karlsson M."/>
            <person name="Huettel B."/>
            <person name="Barry K.W."/>
            <person name="Haridas S."/>
            <person name="Chen C."/>
            <person name="Bauer D."/>
            <person name="Andreopoulos W."/>
            <person name="Pangilinan J."/>
            <person name="LaButti K."/>
            <person name="Riley R."/>
            <person name="Lipzen A."/>
            <person name="Clum A."/>
            <person name="Drula E."/>
            <person name="Henrissat B."/>
            <person name="Kohler A."/>
            <person name="Grigoriev I.V."/>
            <person name="Martin F.M."/>
            <person name="Hacquard S."/>
        </authorList>
    </citation>
    <scope>NUCLEOTIDE SEQUENCE</scope>
    <source>
        <strain evidence="2">MPI-SDFR-AT-0120</strain>
    </source>
</reference>
<accession>A0A8K0QW21</accession>
<keyword evidence="3" id="KW-1185">Reference proteome</keyword>
<dbReference type="Proteomes" id="UP000813461">
    <property type="component" value="Unassembled WGS sequence"/>
</dbReference>
<feature type="region of interest" description="Disordered" evidence="1">
    <location>
        <begin position="1"/>
        <end position="25"/>
    </location>
</feature>
<dbReference type="AlphaFoldDB" id="A0A8K0QW21"/>
<proteinExistence type="predicted"/>
<dbReference type="OrthoDB" id="3787728at2759"/>
<feature type="region of interest" description="Disordered" evidence="1">
    <location>
        <begin position="133"/>
        <end position="184"/>
    </location>
</feature>
<dbReference type="EMBL" id="JAGMVJ010000020">
    <property type="protein sequence ID" value="KAH7075025.1"/>
    <property type="molecule type" value="Genomic_DNA"/>
</dbReference>